<dbReference type="EMBL" id="FR687359">
    <property type="protein sequence ID" value="CBW74055.1"/>
    <property type="molecule type" value="Genomic_DNA"/>
</dbReference>
<organism evidence="1 2">
    <name type="scientific">Mycetohabitans rhizoxinica (strain DSM 19002 / CIP 109453 / HKI 454)</name>
    <name type="common">Paraburkholderia rhizoxinica</name>
    <dbReference type="NCBI Taxonomy" id="882378"/>
    <lineage>
        <taxon>Bacteria</taxon>
        <taxon>Pseudomonadati</taxon>
        <taxon>Pseudomonadota</taxon>
        <taxon>Betaproteobacteria</taxon>
        <taxon>Burkholderiales</taxon>
        <taxon>Burkholderiaceae</taxon>
        <taxon>Mycetohabitans</taxon>
    </lineage>
</organism>
<name>E5AMX4_MYCRK</name>
<dbReference type="KEGG" id="brh:RBRH_04036"/>
<dbReference type="Proteomes" id="UP000007437">
    <property type="component" value="Chromosome"/>
</dbReference>
<accession>E5AMX4</accession>
<dbReference type="STRING" id="882378.RBRH_04036"/>
<proteinExistence type="predicted"/>
<reference evidence="1 2" key="1">
    <citation type="journal article" date="2011" name="J. Bacteriol.">
        <title>Complete genome sequence of Burkholderia rhizoxinica, an endosymbiont of Rhizopus microsporus.</title>
        <authorList>
            <person name="Lackner G."/>
            <person name="Moebius N."/>
            <person name="Partida-Martinez L."/>
            <person name="Hertweck C."/>
        </authorList>
    </citation>
    <scope>NUCLEOTIDE SEQUENCE [LARGE SCALE GENOMIC DNA]</scope>
    <source>
        <strain evidence="2">DSM 19002 / CIP 109453 / HKI 454</strain>
    </source>
</reference>
<sequence length="66" mass="7055">MKLARGIAARVPATRRSYASDAPSQPMSVHSTIRWPATHTAIDVVRQSCASLIDRYTAACTPPCAA</sequence>
<dbReference type="HOGENOM" id="CLU_2822862_0_0_4"/>
<evidence type="ECO:0000313" key="1">
    <source>
        <dbReference type="EMBL" id="CBW74055.1"/>
    </source>
</evidence>
<dbReference type="AlphaFoldDB" id="E5AMX4"/>
<evidence type="ECO:0000313" key="2">
    <source>
        <dbReference type="Proteomes" id="UP000007437"/>
    </source>
</evidence>
<gene>
    <name evidence="1" type="ordered locus">RBRH_04036</name>
</gene>
<protein>
    <submittedName>
        <fullName evidence="1">Uncharacterized protein</fullName>
    </submittedName>
</protein>